<dbReference type="GO" id="GO:0008770">
    <property type="term" value="F:[acyl-carrier-protein] phosphodiesterase activity"/>
    <property type="evidence" value="ECO:0007669"/>
    <property type="project" value="InterPro"/>
</dbReference>
<dbReference type="Proteomes" id="UP001205843">
    <property type="component" value="Unassembled WGS sequence"/>
</dbReference>
<dbReference type="EMBL" id="JALJXV010000008">
    <property type="protein sequence ID" value="MCP1676264.1"/>
    <property type="molecule type" value="Genomic_DNA"/>
</dbReference>
<evidence type="ECO:0000313" key="5">
    <source>
        <dbReference type="EMBL" id="MCP1676264.1"/>
    </source>
</evidence>
<dbReference type="Pfam" id="PF04336">
    <property type="entry name" value="ACP_PD"/>
    <property type="match status" value="1"/>
</dbReference>
<gene>
    <name evidence="5" type="ORF">J2T57_003423</name>
</gene>
<evidence type="ECO:0000256" key="1">
    <source>
        <dbReference type="ARBA" id="ARBA00022516"/>
    </source>
</evidence>
<protein>
    <submittedName>
        <fullName evidence="5">Acyl carrier protein phosphodiesterase</fullName>
    </submittedName>
</protein>
<reference evidence="5" key="1">
    <citation type="submission" date="2022-03" db="EMBL/GenBank/DDBJ databases">
        <title>Genomic Encyclopedia of Type Strains, Phase III (KMG-III): the genomes of soil and plant-associated and newly described type strains.</title>
        <authorList>
            <person name="Whitman W."/>
        </authorList>
    </citation>
    <scope>NUCLEOTIDE SEQUENCE</scope>
    <source>
        <strain evidence="5">ANL 6-2</strain>
    </source>
</reference>
<dbReference type="RefSeq" id="WP_253481679.1">
    <property type="nucleotide sequence ID" value="NZ_JALJXV010000008.1"/>
</dbReference>
<keyword evidence="3" id="KW-0443">Lipid metabolism</keyword>
<keyword evidence="4" id="KW-0275">Fatty acid biosynthesis</keyword>
<keyword evidence="6" id="KW-1185">Reference proteome</keyword>
<organism evidence="5 6">
    <name type="scientific">Natronocella acetinitrilica</name>
    <dbReference type="NCBI Taxonomy" id="414046"/>
    <lineage>
        <taxon>Bacteria</taxon>
        <taxon>Pseudomonadati</taxon>
        <taxon>Pseudomonadota</taxon>
        <taxon>Gammaproteobacteria</taxon>
        <taxon>Chromatiales</taxon>
        <taxon>Ectothiorhodospiraceae</taxon>
        <taxon>Natronocella</taxon>
    </lineage>
</organism>
<keyword evidence="2" id="KW-0378">Hydrolase</keyword>
<dbReference type="InterPro" id="IPR007431">
    <property type="entry name" value="ACP_PD"/>
</dbReference>
<proteinExistence type="predicted"/>
<dbReference type="GO" id="GO:0006633">
    <property type="term" value="P:fatty acid biosynthetic process"/>
    <property type="evidence" value="ECO:0007669"/>
    <property type="project" value="UniProtKB-KW"/>
</dbReference>
<evidence type="ECO:0000256" key="2">
    <source>
        <dbReference type="ARBA" id="ARBA00022801"/>
    </source>
</evidence>
<keyword evidence="4" id="KW-0276">Fatty acid metabolism</keyword>
<evidence type="ECO:0000256" key="3">
    <source>
        <dbReference type="ARBA" id="ARBA00023098"/>
    </source>
</evidence>
<dbReference type="PANTHER" id="PTHR38764:SF1">
    <property type="entry name" value="ACYL CARRIER PROTEIN PHOSPHODIESTERASE"/>
    <property type="match status" value="1"/>
</dbReference>
<comment type="caution">
    <text evidence="5">The sequence shown here is derived from an EMBL/GenBank/DDBJ whole genome shotgun (WGS) entry which is preliminary data.</text>
</comment>
<sequence length="203" mass="23219">MNYLGHLYLADMDAEHRLGNLMGDWVKGPLDRHALPPRIMAGVRRHRQVDSNSDQHPIMRRARARFSGRHRRVAGIALDVLWDHFLLRHWPVRSEGSLDAFLAGCYRDVLNALPACPDHHTRHRIERIIQEDWIRRYAELSNVIQAISRIGLRLSRDPGLHDIGSQLEQLYPALEQDFLEFPLLPGRDQAIPALTGTDGSLPA</sequence>
<dbReference type="AlphaFoldDB" id="A0AAE3KCZ6"/>
<evidence type="ECO:0000313" key="6">
    <source>
        <dbReference type="Proteomes" id="UP001205843"/>
    </source>
</evidence>
<accession>A0AAE3KCZ6</accession>
<evidence type="ECO:0000256" key="4">
    <source>
        <dbReference type="ARBA" id="ARBA00023160"/>
    </source>
</evidence>
<dbReference type="PIRSF" id="PIRSF011489">
    <property type="entry name" value="DUF479"/>
    <property type="match status" value="1"/>
</dbReference>
<keyword evidence="1" id="KW-0444">Lipid biosynthesis</keyword>
<dbReference type="PANTHER" id="PTHR38764">
    <property type="entry name" value="ACYL CARRIER PROTEIN PHOSPHODIESTERASE"/>
    <property type="match status" value="1"/>
</dbReference>
<name>A0AAE3KCZ6_9GAMM</name>